<evidence type="ECO:0000313" key="2">
    <source>
        <dbReference type="Proteomes" id="UP000824540"/>
    </source>
</evidence>
<name>A0A8T2NV58_9TELE</name>
<proteinExistence type="predicted"/>
<reference evidence="1" key="1">
    <citation type="thesis" date="2021" institute="BYU ScholarsArchive" country="Provo, UT, USA">
        <title>Applications of and Algorithms for Genome Assembly and Genomic Analyses with an Emphasis on Marine Teleosts.</title>
        <authorList>
            <person name="Pickett B.D."/>
        </authorList>
    </citation>
    <scope>NUCLEOTIDE SEQUENCE</scope>
    <source>
        <strain evidence="1">HI-2016</strain>
    </source>
</reference>
<gene>
    <name evidence="1" type="ORF">JZ751_012549</name>
</gene>
<keyword evidence="2" id="KW-1185">Reference proteome</keyword>
<sequence>MIASQTELGPDPVDPGFLKLNIILVRWGWGWGGGGWKRLQLPLLPQTFSDAYPFTLLKRA</sequence>
<dbReference type="Proteomes" id="UP000824540">
    <property type="component" value="Unassembled WGS sequence"/>
</dbReference>
<protein>
    <submittedName>
        <fullName evidence="1">Uncharacterized protein</fullName>
    </submittedName>
</protein>
<comment type="caution">
    <text evidence="1">The sequence shown here is derived from an EMBL/GenBank/DDBJ whole genome shotgun (WGS) entry which is preliminary data.</text>
</comment>
<evidence type="ECO:0000313" key="1">
    <source>
        <dbReference type="EMBL" id="KAG9344069.1"/>
    </source>
</evidence>
<dbReference type="AlphaFoldDB" id="A0A8T2NV58"/>
<organism evidence="1 2">
    <name type="scientific">Albula glossodonta</name>
    <name type="common">roundjaw bonefish</name>
    <dbReference type="NCBI Taxonomy" id="121402"/>
    <lineage>
        <taxon>Eukaryota</taxon>
        <taxon>Metazoa</taxon>
        <taxon>Chordata</taxon>
        <taxon>Craniata</taxon>
        <taxon>Vertebrata</taxon>
        <taxon>Euteleostomi</taxon>
        <taxon>Actinopterygii</taxon>
        <taxon>Neopterygii</taxon>
        <taxon>Teleostei</taxon>
        <taxon>Albuliformes</taxon>
        <taxon>Albulidae</taxon>
        <taxon>Albula</taxon>
    </lineage>
</organism>
<dbReference type="EMBL" id="JAFBMS010000021">
    <property type="protein sequence ID" value="KAG9344069.1"/>
    <property type="molecule type" value="Genomic_DNA"/>
</dbReference>
<accession>A0A8T2NV58</accession>